<dbReference type="Proteomes" id="UP001430614">
    <property type="component" value="Unassembled WGS sequence"/>
</dbReference>
<dbReference type="Pfam" id="PF11811">
    <property type="entry name" value="DUF3331"/>
    <property type="match status" value="1"/>
</dbReference>
<comment type="caution">
    <text evidence="1">The sequence shown here is derived from an EMBL/GenBank/DDBJ whole genome shotgun (WGS) entry which is preliminary data.</text>
</comment>
<reference evidence="1 2" key="1">
    <citation type="submission" date="2021-11" db="EMBL/GenBank/DDBJ databases">
        <authorList>
            <person name="Oh E.-T."/>
            <person name="Kim S.-B."/>
        </authorList>
    </citation>
    <scope>NUCLEOTIDE SEQUENCE [LARGE SCALE GENOMIC DNA]</scope>
    <source>
        <strain evidence="1 2">MMS20-SJTN17</strain>
    </source>
</reference>
<gene>
    <name evidence="1" type="ORF">LJ655_12620</name>
</gene>
<protein>
    <submittedName>
        <fullName evidence="1">DUF3331 domain-containing protein</fullName>
    </submittedName>
</protein>
<sequence length="126" mass="13784">MHGGGRGRRARDSKTAVGRDEVSLRTWKVQILEILSASLVSVRWSDPLRGHMGEQIWQRVVARESSRCALTGMPVKRGDRVYRPRERGRLTACNGDRVIHAAAIEHSLGDSPANGLTAPSQSLASS</sequence>
<organism evidence="1 2">
    <name type="scientific">Paraburkholderia translucens</name>
    <dbReference type="NCBI Taxonomy" id="2886945"/>
    <lineage>
        <taxon>Bacteria</taxon>
        <taxon>Pseudomonadati</taxon>
        <taxon>Pseudomonadota</taxon>
        <taxon>Betaproteobacteria</taxon>
        <taxon>Burkholderiales</taxon>
        <taxon>Burkholderiaceae</taxon>
        <taxon>Paraburkholderia</taxon>
    </lineage>
</organism>
<dbReference type="EMBL" id="JAJITC010000006">
    <property type="protein sequence ID" value="MCC8402721.1"/>
    <property type="molecule type" value="Genomic_DNA"/>
</dbReference>
<evidence type="ECO:0000313" key="1">
    <source>
        <dbReference type="EMBL" id="MCC8402721.1"/>
    </source>
</evidence>
<accession>A0ABS8KD75</accession>
<name>A0ABS8KD75_9BURK</name>
<dbReference type="InterPro" id="IPR021769">
    <property type="entry name" value="DUF3331"/>
</dbReference>
<evidence type="ECO:0000313" key="2">
    <source>
        <dbReference type="Proteomes" id="UP001430614"/>
    </source>
</evidence>
<proteinExistence type="predicted"/>
<keyword evidence="2" id="KW-1185">Reference proteome</keyword>